<protein>
    <submittedName>
        <fullName evidence="2">Uncharacterized protein</fullName>
    </submittedName>
</protein>
<dbReference type="EMBL" id="MN738979">
    <property type="protein sequence ID" value="QHT33862.1"/>
    <property type="molecule type" value="Genomic_DNA"/>
</dbReference>
<sequence>MAYNWLYTTSNDNVYILVLVIIILGFIILNFNLWKKKSDRFYDVNTSVPTIPPLPTLGSHNFIMTEAEKQAWRDKLVSLDGDESDIAPPIDLSNYLPQNSTNDILSQKDSTLYNGTQIGTVPTSNDTSTIGNYATLDSLGSMMTDTLGGIKSSLGYSILEDQLGMFTQTHPSNDYTYDNTINYKSGMSANTVDGVSTIGSGLSGQFTQDNKPIFLQKDFAGVANIFAPNIIIQNPPLTSDGYPDISYQM</sequence>
<keyword evidence="1" id="KW-0472">Membrane</keyword>
<organism evidence="2">
    <name type="scientific">viral metagenome</name>
    <dbReference type="NCBI Taxonomy" id="1070528"/>
    <lineage>
        <taxon>unclassified sequences</taxon>
        <taxon>metagenomes</taxon>
        <taxon>organismal metagenomes</taxon>
    </lineage>
</organism>
<evidence type="ECO:0000256" key="1">
    <source>
        <dbReference type="SAM" id="Phobius"/>
    </source>
</evidence>
<name>A0A6C0EYL3_9ZZZZ</name>
<keyword evidence="1" id="KW-0812">Transmembrane</keyword>
<evidence type="ECO:0000313" key="2">
    <source>
        <dbReference type="EMBL" id="QHT33862.1"/>
    </source>
</evidence>
<proteinExistence type="predicted"/>
<reference evidence="2" key="1">
    <citation type="journal article" date="2020" name="Nature">
        <title>Giant virus diversity and host interactions through global metagenomics.</title>
        <authorList>
            <person name="Schulz F."/>
            <person name="Roux S."/>
            <person name="Paez-Espino D."/>
            <person name="Jungbluth S."/>
            <person name="Walsh D.A."/>
            <person name="Denef V.J."/>
            <person name="McMahon K.D."/>
            <person name="Konstantinidis K.T."/>
            <person name="Eloe-Fadrosh E.A."/>
            <person name="Kyrpides N.C."/>
            <person name="Woyke T."/>
        </authorList>
    </citation>
    <scope>NUCLEOTIDE SEQUENCE</scope>
    <source>
        <strain evidence="2">GVMAG-M-3300009161-52</strain>
    </source>
</reference>
<dbReference type="AlphaFoldDB" id="A0A6C0EYL3"/>
<accession>A0A6C0EYL3</accession>
<feature type="transmembrane region" description="Helical" evidence="1">
    <location>
        <begin position="14"/>
        <end position="33"/>
    </location>
</feature>
<keyword evidence="1" id="KW-1133">Transmembrane helix</keyword>